<dbReference type="InterPro" id="IPR001878">
    <property type="entry name" value="Znf_CCHC"/>
</dbReference>
<keyword evidence="1" id="KW-0862">Zinc</keyword>
<dbReference type="Proteomes" id="UP000694251">
    <property type="component" value="Chromosome 12"/>
</dbReference>
<dbReference type="Pfam" id="PF00098">
    <property type="entry name" value="zf-CCHC"/>
    <property type="match status" value="1"/>
</dbReference>
<dbReference type="GO" id="GO:0008270">
    <property type="term" value="F:zinc ion binding"/>
    <property type="evidence" value="ECO:0007669"/>
    <property type="project" value="UniProtKB-KW"/>
</dbReference>
<evidence type="ECO:0000259" key="2">
    <source>
        <dbReference type="PROSITE" id="PS50158"/>
    </source>
</evidence>
<protein>
    <submittedName>
        <fullName evidence="3">Zinc finger CCHC-type</fullName>
    </submittedName>
</protein>
<comment type="caution">
    <text evidence="3">The sequence shown here is derived from an EMBL/GenBank/DDBJ whole genome shotgun (WGS) entry which is preliminary data.</text>
</comment>
<gene>
    <name evidence="3" type="ORF">ISN44_As12g040160</name>
</gene>
<reference evidence="3 4" key="1">
    <citation type="submission" date="2020-12" db="EMBL/GenBank/DDBJ databases">
        <title>Concerted genomic and epigenomic changes stabilize Arabidopsis allopolyploids.</title>
        <authorList>
            <person name="Chen Z."/>
        </authorList>
    </citation>
    <scope>NUCLEOTIDE SEQUENCE [LARGE SCALE GENOMIC DNA]</scope>
    <source>
        <strain evidence="3">As9502</strain>
        <tissue evidence="3">Leaf</tissue>
    </source>
</reference>
<name>A0A8T1YSE7_ARASU</name>
<dbReference type="EMBL" id="JAEFBJ010000012">
    <property type="protein sequence ID" value="KAG7548868.1"/>
    <property type="molecule type" value="Genomic_DNA"/>
</dbReference>
<proteinExistence type="predicted"/>
<dbReference type="SMART" id="SM00343">
    <property type="entry name" value="ZnF_C2HC"/>
    <property type="match status" value="2"/>
</dbReference>
<dbReference type="PROSITE" id="PS50158">
    <property type="entry name" value="ZF_CCHC"/>
    <property type="match status" value="1"/>
</dbReference>
<feature type="domain" description="CCHC-type" evidence="2">
    <location>
        <begin position="159"/>
        <end position="174"/>
    </location>
</feature>
<sequence>MISSFPNSSDYEIEILEAPVLTIDLDDYEMVESERETEATLWKDYLILPNSPDSTLPGFGTIINLVVVSDDEDQVVPNKTVISPMVPSFDYPSLPDDPLAAFLRENDTIRRGETPRADTEALVTPTPAQWEPYCYTCGEVDHYLRWCQFYRPYEDPVIRCTLCNEVGHYASECPMVMVGPSEAATRQIAPATTQASTSTVVEDYWSRVGCPCRKCRYRYE</sequence>
<organism evidence="3 4">
    <name type="scientific">Arabidopsis suecica</name>
    <name type="common">Swedish thale-cress</name>
    <name type="synonym">Cardaminopsis suecica</name>
    <dbReference type="NCBI Taxonomy" id="45249"/>
    <lineage>
        <taxon>Eukaryota</taxon>
        <taxon>Viridiplantae</taxon>
        <taxon>Streptophyta</taxon>
        <taxon>Embryophyta</taxon>
        <taxon>Tracheophyta</taxon>
        <taxon>Spermatophyta</taxon>
        <taxon>Magnoliopsida</taxon>
        <taxon>eudicotyledons</taxon>
        <taxon>Gunneridae</taxon>
        <taxon>Pentapetalae</taxon>
        <taxon>rosids</taxon>
        <taxon>malvids</taxon>
        <taxon>Brassicales</taxon>
        <taxon>Brassicaceae</taxon>
        <taxon>Camelineae</taxon>
        <taxon>Arabidopsis</taxon>
    </lineage>
</organism>
<dbReference type="OrthoDB" id="604989at2759"/>
<keyword evidence="1" id="KW-0863">Zinc-finger</keyword>
<dbReference type="AlphaFoldDB" id="A0A8T1YSE7"/>
<evidence type="ECO:0000313" key="4">
    <source>
        <dbReference type="Proteomes" id="UP000694251"/>
    </source>
</evidence>
<accession>A0A8T1YSE7</accession>
<keyword evidence="1" id="KW-0479">Metal-binding</keyword>
<dbReference type="GO" id="GO:0003676">
    <property type="term" value="F:nucleic acid binding"/>
    <property type="evidence" value="ECO:0007669"/>
    <property type="project" value="InterPro"/>
</dbReference>
<evidence type="ECO:0000313" key="3">
    <source>
        <dbReference type="EMBL" id="KAG7548868.1"/>
    </source>
</evidence>
<evidence type="ECO:0000256" key="1">
    <source>
        <dbReference type="PROSITE-ProRule" id="PRU00047"/>
    </source>
</evidence>
<keyword evidence="4" id="KW-1185">Reference proteome</keyword>